<feature type="compositionally biased region" description="Basic and acidic residues" evidence="1">
    <location>
        <begin position="67"/>
        <end position="80"/>
    </location>
</feature>
<feature type="region of interest" description="Disordered" evidence="1">
    <location>
        <begin position="213"/>
        <end position="241"/>
    </location>
</feature>
<dbReference type="OrthoDB" id="421226at2759"/>
<dbReference type="EMBL" id="JAAAIP010000039">
    <property type="protein sequence ID" value="KAG0328216.1"/>
    <property type="molecule type" value="Genomic_DNA"/>
</dbReference>
<dbReference type="Proteomes" id="UP000738325">
    <property type="component" value="Unassembled WGS sequence"/>
</dbReference>
<keyword evidence="4" id="KW-1185">Reference proteome</keyword>
<dbReference type="Gene3D" id="1.20.1280.50">
    <property type="match status" value="1"/>
</dbReference>
<organism evidence="3 4">
    <name type="scientific">Dissophora globulifera</name>
    <dbReference type="NCBI Taxonomy" id="979702"/>
    <lineage>
        <taxon>Eukaryota</taxon>
        <taxon>Fungi</taxon>
        <taxon>Fungi incertae sedis</taxon>
        <taxon>Mucoromycota</taxon>
        <taxon>Mortierellomycotina</taxon>
        <taxon>Mortierellomycetes</taxon>
        <taxon>Mortierellales</taxon>
        <taxon>Mortierellaceae</taxon>
        <taxon>Dissophora</taxon>
    </lineage>
</organism>
<feature type="domain" description="F-box" evidence="2">
    <location>
        <begin position="153"/>
        <end position="181"/>
    </location>
</feature>
<reference evidence="3" key="1">
    <citation type="journal article" date="2020" name="Fungal Divers.">
        <title>Resolving the Mortierellaceae phylogeny through synthesis of multi-gene phylogenetics and phylogenomics.</title>
        <authorList>
            <person name="Vandepol N."/>
            <person name="Liber J."/>
            <person name="Desiro A."/>
            <person name="Na H."/>
            <person name="Kennedy M."/>
            <person name="Barry K."/>
            <person name="Grigoriev I.V."/>
            <person name="Miller A.N."/>
            <person name="O'Donnell K."/>
            <person name="Stajich J.E."/>
            <person name="Bonito G."/>
        </authorList>
    </citation>
    <scope>NUCLEOTIDE SEQUENCE</scope>
    <source>
        <strain evidence="3">REB-010B</strain>
    </source>
</reference>
<feature type="compositionally biased region" description="Basic residues" evidence="1">
    <location>
        <begin position="124"/>
        <end position="134"/>
    </location>
</feature>
<dbReference type="GO" id="GO:0005737">
    <property type="term" value="C:cytoplasm"/>
    <property type="evidence" value="ECO:0007669"/>
    <property type="project" value="TreeGrafter"/>
</dbReference>
<feature type="compositionally biased region" description="Low complexity" evidence="1">
    <location>
        <begin position="477"/>
        <end position="507"/>
    </location>
</feature>
<feature type="region of interest" description="Disordered" evidence="1">
    <location>
        <begin position="311"/>
        <end position="458"/>
    </location>
</feature>
<feature type="compositionally biased region" description="Basic residues" evidence="1">
    <location>
        <begin position="85"/>
        <end position="96"/>
    </location>
</feature>
<evidence type="ECO:0000259" key="2">
    <source>
        <dbReference type="Pfam" id="PF12937"/>
    </source>
</evidence>
<dbReference type="SMART" id="SM00367">
    <property type="entry name" value="LRR_CC"/>
    <property type="match status" value="6"/>
</dbReference>
<dbReference type="Pfam" id="PF12937">
    <property type="entry name" value="F-box-like"/>
    <property type="match status" value="1"/>
</dbReference>
<dbReference type="Gene3D" id="3.80.10.10">
    <property type="entry name" value="Ribonuclease Inhibitor"/>
    <property type="match status" value="2"/>
</dbReference>
<dbReference type="InterPro" id="IPR032675">
    <property type="entry name" value="LRR_dom_sf"/>
</dbReference>
<comment type="caution">
    <text evidence="3">The sequence shown here is derived from an EMBL/GenBank/DDBJ whole genome shotgun (WGS) entry which is preliminary data.</text>
</comment>
<sequence>MASCQRALVGAIPVISSPRGLYLLGDGKCIDNNDDGSCDYTEDTMMTTATTTSAAASDLEDTLQDILGHDGHDEGERQQEQHQQLLKRRSYHHHHQTISSKSINDRLSPEILLVVFEQLAQTQLHRHHHHHQHRQQISATASSSSSSSSHHHHLSTPRSLVRCMLVCRSWYDLLGPRVWKAPRLLWSQHWSRFYPIPAYGATSSLSSSPVSIATIGSRRGNDSDSDDDDHPLHERDATEAHVDEQADVDLFDLDNRNTDFLPAEVQLELLSRRDLKAVLATAGGTGQLIHRLDRQELEEWLQWKEMQRARRIRSHKKRQHKIRRRSAREGGSAARAQVQQVQRQQPQPQQWAQGQSAGLVEGESPSRRRRSTGHSGSRNTGGQTATPTSLGQEELADTEEDNDNEDGVDGESTLVEEEEGSEDDDDDDEDEDEPHNDGMTDDDSDLQSDYNDASDDETPLMKLVSGFDYLHSILKGPSSPTSSSASSLSSSPTSSSLSQSPSSHVSSSSQGFFFAEAMARIRRQQAAKRTRRRLAEMRCMDGLPASLPLESCGRWIQVINLQQETPLPQKTNPQLLTHHASVAAPAPPPAPAAPAIATTTANANNTTTGAGAAPGLAIATAAAGPAAATTTSTTAAPSLNLPGQRRSSLGLQPRLRRQHLHVQRHAQQQQQQDQSSPQGFLASIFSAFARPHHGPGAIAAAAAAAALAADDGEAGFEILESGRLRSRRQFVTDKTLQSIMQYCPGLCKLTISECHGISDMGMRLIRDSMAVQRGTLVSLHMAGCWQITDQGLLNLVGTSVSSSSSSSSRHGAMGAMASPSPARFESLDLAGCYQISDAGLIPLLKQCGTRLRQLRLSDCENVSANAVMATLAEHCPYIQWLDLARSGGVLTEDCLVQLADRCTDLEWLNLARINPNEPQLVDMDADGVAIDVDELASMNGQQQQQQQQQRSSEDSSDANDDAALKEEEPISDRSIALLCESCPKLQLLDLSYIHTISNAAIESLSQSAKALVCLTIIGCPGITSQSLAYLAKLRNTSGKLGCITMGDALGISEKDIEQIMQGTLSGWQKSLVDETNLGDILGRSWDE</sequence>
<dbReference type="SUPFAM" id="SSF52047">
    <property type="entry name" value="RNI-like"/>
    <property type="match status" value="1"/>
</dbReference>
<dbReference type="InterPro" id="IPR001810">
    <property type="entry name" value="F-box_dom"/>
</dbReference>
<dbReference type="InterPro" id="IPR050648">
    <property type="entry name" value="F-box_LRR-repeat"/>
</dbReference>
<evidence type="ECO:0000313" key="4">
    <source>
        <dbReference type="Proteomes" id="UP000738325"/>
    </source>
</evidence>
<dbReference type="PANTHER" id="PTHR13382">
    <property type="entry name" value="MITOCHONDRIAL ATP SYNTHASE COUPLING FACTOR B"/>
    <property type="match status" value="1"/>
</dbReference>
<feature type="region of interest" description="Disordered" evidence="1">
    <location>
        <begin position="124"/>
        <end position="154"/>
    </location>
</feature>
<accession>A0A9P6RX81</accession>
<evidence type="ECO:0000256" key="1">
    <source>
        <dbReference type="SAM" id="MobiDB-lite"/>
    </source>
</evidence>
<feature type="compositionally biased region" description="Basic and acidic residues" evidence="1">
    <location>
        <begin position="230"/>
        <end position="241"/>
    </location>
</feature>
<feature type="compositionally biased region" description="Low complexity" evidence="1">
    <location>
        <begin position="373"/>
        <end position="382"/>
    </location>
</feature>
<feature type="compositionally biased region" description="Basic residues" evidence="1">
    <location>
        <begin position="311"/>
        <end position="326"/>
    </location>
</feature>
<feature type="region of interest" description="Disordered" evidence="1">
    <location>
        <begin position="938"/>
        <end position="967"/>
    </location>
</feature>
<feature type="compositionally biased region" description="Low complexity" evidence="1">
    <location>
        <begin position="329"/>
        <end position="358"/>
    </location>
</feature>
<feature type="region of interest" description="Disordered" evidence="1">
    <location>
        <begin position="66"/>
        <end position="102"/>
    </location>
</feature>
<feature type="region of interest" description="Disordered" evidence="1">
    <location>
        <begin position="476"/>
        <end position="507"/>
    </location>
</feature>
<name>A0A9P6RX81_9FUNG</name>
<proteinExistence type="predicted"/>
<gene>
    <name evidence="3" type="ORF">BGZ99_005882</name>
</gene>
<dbReference type="AlphaFoldDB" id="A0A9P6RX81"/>
<feature type="compositionally biased region" description="Acidic residues" evidence="1">
    <location>
        <begin position="394"/>
        <end position="458"/>
    </location>
</feature>
<evidence type="ECO:0000313" key="3">
    <source>
        <dbReference type="EMBL" id="KAG0328216.1"/>
    </source>
</evidence>
<protein>
    <recommendedName>
        <fullName evidence="2">F-box domain-containing protein</fullName>
    </recommendedName>
</protein>
<dbReference type="InterPro" id="IPR006553">
    <property type="entry name" value="Leu-rich_rpt_Cys-con_subtyp"/>
</dbReference>